<dbReference type="Proteomes" id="UP001497744">
    <property type="component" value="Unassembled WGS sequence"/>
</dbReference>
<evidence type="ECO:0000256" key="5">
    <source>
        <dbReference type="ARBA" id="ARBA00023014"/>
    </source>
</evidence>
<dbReference type="EMBL" id="BPLF01000006">
    <property type="protein sequence ID" value="GIX66135.1"/>
    <property type="molecule type" value="Genomic_DNA"/>
</dbReference>
<gene>
    <name evidence="8" type="ORF">BcabD6B2_55710</name>
</gene>
<keyword evidence="8" id="KW-0689">Ribosomal protein</keyword>
<keyword evidence="2" id="KW-0479">Metal-binding</keyword>
<dbReference type="GO" id="GO:0005763">
    <property type="term" value="C:mitochondrial small ribosomal subunit"/>
    <property type="evidence" value="ECO:0007669"/>
    <property type="project" value="TreeGrafter"/>
</dbReference>
<dbReference type="Pfam" id="PF09243">
    <property type="entry name" value="Rsm22"/>
    <property type="match status" value="1"/>
</dbReference>
<dbReference type="AlphaFoldDB" id="A0AAV4M2N6"/>
<dbReference type="GO" id="GO:0008168">
    <property type="term" value="F:methyltransferase activity"/>
    <property type="evidence" value="ECO:0007669"/>
    <property type="project" value="InterPro"/>
</dbReference>
<dbReference type="InterPro" id="IPR052571">
    <property type="entry name" value="Mt_RNA_Methyltransferase"/>
</dbReference>
<dbReference type="GO" id="GO:0051536">
    <property type="term" value="F:iron-sulfur cluster binding"/>
    <property type="evidence" value="ECO:0007669"/>
    <property type="project" value="UniProtKB-KW"/>
</dbReference>
<dbReference type="GO" id="GO:0006412">
    <property type="term" value="P:translation"/>
    <property type="evidence" value="ECO:0007669"/>
    <property type="project" value="InterPro"/>
</dbReference>
<keyword evidence="9" id="KW-1185">Reference proteome</keyword>
<comment type="function">
    <text evidence="7">Mitochondrial ribosome (mitoribosome) assembly factor. Binds at the interface of the head and body domains of the mitochondrial small ribosomal subunit (mt-SSU), occluding the mRNA channel and preventing compaction of the head domain towards the body. Probable inactive methyltransferase: retains the characteristic folding and ability to bind S-adenosyl-L-methionine, but it probably lost its methyltransferase activity.</text>
</comment>
<comment type="subcellular location">
    <subcellularLocation>
        <location evidence="1">Mitochondrion</location>
    </subcellularLocation>
</comment>
<evidence type="ECO:0000256" key="4">
    <source>
        <dbReference type="ARBA" id="ARBA00023004"/>
    </source>
</evidence>
<proteinExistence type="predicted"/>
<dbReference type="PANTHER" id="PTHR13184:SF5">
    <property type="entry name" value="METHYLTRANSFERASE-LIKE PROTEIN 17, MITOCHONDRIAL"/>
    <property type="match status" value="1"/>
</dbReference>
<evidence type="ECO:0000256" key="7">
    <source>
        <dbReference type="ARBA" id="ARBA00045681"/>
    </source>
</evidence>
<keyword evidence="4" id="KW-0408">Iron</keyword>
<evidence type="ECO:0000313" key="9">
    <source>
        <dbReference type="Proteomes" id="UP001497744"/>
    </source>
</evidence>
<dbReference type="InterPro" id="IPR015324">
    <property type="entry name" value="Ribosomal_Rsm22-like"/>
</dbReference>
<comment type="caution">
    <text evidence="8">The sequence shown here is derived from an EMBL/GenBank/DDBJ whole genome shotgun (WGS) entry which is preliminary data.</text>
</comment>
<keyword evidence="8" id="KW-0687">Ribonucleoprotein</keyword>
<name>A0AAV4M2N6_BABCB</name>
<evidence type="ECO:0000256" key="3">
    <source>
        <dbReference type="ARBA" id="ARBA00022946"/>
    </source>
</evidence>
<dbReference type="PANTHER" id="PTHR13184">
    <property type="entry name" value="37S RIBOSOMAL PROTEIN S22"/>
    <property type="match status" value="1"/>
</dbReference>
<dbReference type="GO" id="GO:0003735">
    <property type="term" value="F:structural constituent of ribosome"/>
    <property type="evidence" value="ECO:0007669"/>
    <property type="project" value="TreeGrafter"/>
</dbReference>
<keyword evidence="5" id="KW-0411">Iron-sulfur</keyword>
<evidence type="ECO:0000256" key="6">
    <source>
        <dbReference type="ARBA" id="ARBA00023128"/>
    </source>
</evidence>
<sequence length="643" mass="71861">MAARKFGVQLPVCGPWNPGVRGASTGRHIYPYRRACGVSARCIHHGFQFDRISPYKPASAVPSDQLDDVSRIAVKTLPFPSEIKDKLFQLIKAAGKKKDLDACGSYVARRLATRRCVEVPRVLPSILLDGDSPDTEYVEEMKRLAGDPKFAHLNALFQQNKLGANEQAQVELAEAEDARHRVGVTAGQIHLTVELHHTLFTQHRNCAYGAHLLRELRGLSAHIQRGASARRVGEPMCAQMKQRAPRFRPSRMMFYNAGAGAAVAAANTIWDLEAFADVLVVERSRNLQKICEFLLPEFKGLRYQSDDYDSTDLFDCVVVPYSLTNIRGSQARSLLVKNLWNKLNVGGYLVSAVAKGLTRELAERHEFNRALRQCPHEGLCPLALTGKDWCHFSQRIYRVPHYLYKKGSIARSIDNEKYSYLVVGKAPGPRQKLKSEAEAASAEEKSFFWPRIVMAPLKLGRRVIMDVCAAPNNFKRIIVPKNTPESSGYKYARDAMWGDLWRFPHREQRPIARAYTPDNVKPRLLSSNELEEKLKGPFGRLGRVDASFQRQNLGVPADDHMRPVNHKVHPGALQMFDHRPLGVQQNAESQLVLLDPISGGVAGASRQAVNLVAQGVEGVHGRAEVARLLGAKGRVYGRKEEHN</sequence>
<keyword evidence="6" id="KW-0496">Mitochondrion</keyword>
<dbReference type="RefSeq" id="XP_067718204.1">
    <property type="nucleotide sequence ID" value="XM_067862103.1"/>
</dbReference>
<evidence type="ECO:0000256" key="1">
    <source>
        <dbReference type="ARBA" id="ARBA00004173"/>
    </source>
</evidence>
<reference evidence="8 9" key="1">
    <citation type="submission" date="2021-06" db="EMBL/GenBank/DDBJ databases">
        <title>Genome sequence of Babesia caballi.</title>
        <authorList>
            <person name="Yamagishi J."/>
            <person name="Kidaka T."/>
            <person name="Ochi A."/>
        </authorList>
    </citation>
    <scope>NUCLEOTIDE SEQUENCE [LARGE SCALE GENOMIC DNA]</scope>
    <source>
        <strain evidence="8">USDA-D6B2</strain>
    </source>
</reference>
<accession>A0AAV4M2N6</accession>
<protein>
    <submittedName>
        <fullName evidence="8">Mitochondrial ribosomal protein S22, putative</fullName>
    </submittedName>
</protein>
<organism evidence="8 9">
    <name type="scientific">Babesia caballi</name>
    <dbReference type="NCBI Taxonomy" id="5871"/>
    <lineage>
        <taxon>Eukaryota</taxon>
        <taxon>Sar</taxon>
        <taxon>Alveolata</taxon>
        <taxon>Apicomplexa</taxon>
        <taxon>Aconoidasida</taxon>
        <taxon>Piroplasmida</taxon>
        <taxon>Babesiidae</taxon>
        <taxon>Babesia</taxon>
    </lineage>
</organism>
<dbReference type="GO" id="GO:0046872">
    <property type="term" value="F:metal ion binding"/>
    <property type="evidence" value="ECO:0007669"/>
    <property type="project" value="UniProtKB-KW"/>
</dbReference>
<dbReference type="GeneID" id="94197616"/>
<evidence type="ECO:0000256" key="2">
    <source>
        <dbReference type="ARBA" id="ARBA00022723"/>
    </source>
</evidence>
<keyword evidence="3" id="KW-0809">Transit peptide</keyword>
<evidence type="ECO:0000313" key="8">
    <source>
        <dbReference type="EMBL" id="GIX66135.1"/>
    </source>
</evidence>